<reference evidence="1" key="1">
    <citation type="submission" date="2022-07" db="EMBL/GenBank/DDBJ databases">
        <title>Phylogenomic reconstructions and comparative analyses of Kickxellomycotina fungi.</title>
        <authorList>
            <person name="Reynolds N.K."/>
            <person name="Stajich J.E."/>
            <person name="Barry K."/>
            <person name="Grigoriev I.V."/>
            <person name="Crous P."/>
            <person name="Smith M.E."/>
        </authorList>
    </citation>
    <scope>NUCLEOTIDE SEQUENCE</scope>
    <source>
        <strain evidence="1">NRRL 5244</strain>
    </source>
</reference>
<organism evidence="1 2">
    <name type="scientific">Linderina macrospora</name>
    <dbReference type="NCBI Taxonomy" id="4868"/>
    <lineage>
        <taxon>Eukaryota</taxon>
        <taxon>Fungi</taxon>
        <taxon>Fungi incertae sedis</taxon>
        <taxon>Zoopagomycota</taxon>
        <taxon>Kickxellomycotina</taxon>
        <taxon>Kickxellomycetes</taxon>
        <taxon>Kickxellales</taxon>
        <taxon>Kickxellaceae</taxon>
        <taxon>Linderina</taxon>
    </lineage>
</organism>
<evidence type="ECO:0000313" key="2">
    <source>
        <dbReference type="Proteomes" id="UP001150603"/>
    </source>
</evidence>
<dbReference type="EMBL" id="JANBPW010000209">
    <property type="protein sequence ID" value="KAJ1950412.1"/>
    <property type="molecule type" value="Genomic_DNA"/>
</dbReference>
<comment type="caution">
    <text evidence="1">The sequence shown here is derived from an EMBL/GenBank/DDBJ whole genome shotgun (WGS) entry which is preliminary data.</text>
</comment>
<evidence type="ECO:0000313" key="1">
    <source>
        <dbReference type="EMBL" id="KAJ1950412.1"/>
    </source>
</evidence>
<gene>
    <name evidence="1" type="ORF">FBU59_000697</name>
</gene>
<protein>
    <submittedName>
        <fullName evidence="1">Uncharacterized protein</fullName>
    </submittedName>
</protein>
<proteinExistence type="predicted"/>
<sequence>MTTLPYELIDAIVKLLATQPLEDELEGDLDARTQGVPADLLTLRKVSRMWRHGALPYLFKAVAIHLHDHPDRIQNAARLPTLLEAHSCGYGKYIRHVVIHVEVSSIHGYEFGQDLVTKFCESGGVQLAVDTLMVNFITKAGPLNLYYFGNTSELISMKRALSKYLPYVKTLGIENGHDCEMAEAMRQEVLGNTSLVPPSHIPFQSDIVDHIVKSWVKSRRLFTGLTRIHISQPARVTANFELLRRNADTVQEVSISAINSVFIDGFLYLSSDQRELYPELVSLTVNMVEQPLARINLLPLMRNPFPALKTFVSRGCSISGIENLLLHVGPQLVNLELTMDRYIFSAMEDLTMINPGIFPQLISVKLDWDDFLGYLPTHDTTRLVTRMFTWSPVLRHAMHRLPEVHLPHHTLVNRQSVSLVSLDIEFTKVSFSMIPQLLQWFPRLETATFTLDCSEFATNSGRLDPDYMELLADAPKAAENRLRFIAVHLRSLSESLVPILKLMFSKISPSFKCLKTLSVQR</sequence>
<name>A0ACC1JGC2_9FUNG</name>
<keyword evidence="2" id="KW-1185">Reference proteome</keyword>
<accession>A0ACC1JGC2</accession>
<dbReference type="Proteomes" id="UP001150603">
    <property type="component" value="Unassembled WGS sequence"/>
</dbReference>